<dbReference type="InterPro" id="IPR001138">
    <property type="entry name" value="Zn2Cys6_DnaBD"/>
</dbReference>
<dbReference type="InterPro" id="IPR021858">
    <property type="entry name" value="Fun_TF"/>
</dbReference>
<feature type="non-terminal residue" evidence="5">
    <location>
        <position position="1"/>
    </location>
</feature>
<dbReference type="GO" id="GO:0000976">
    <property type="term" value="F:transcription cis-regulatory region binding"/>
    <property type="evidence" value="ECO:0007669"/>
    <property type="project" value="TreeGrafter"/>
</dbReference>
<evidence type="ECO:0000313" key="6">
    <source>
        <dbReference type="Proteomes" id="UP000027730"/>
    </source>
</evidence>
<feature type="non-terminal residue" evidence="5">
    <location>
        <position position="600"/>
    </location>
</feature>
<evidence type="ECO:0000259" key="4">
    <source>
        <dbReference type="PROSITE" id="PS50048"/>
    </source>
</evidence>
<dbReference type="RefSeq" id="XP_013422879.1">
    <property type="nucleotide sequence ID" value="XM_013567425.2"/>
</dbReference>
<dbReference type="GeneID" id="25408321"/>
<dbReference type="GO" id="GO:0045944">
    <property type="term" value="P:positive regulation of transcription by RNA polymerase II"/>
    <property type="evidence" value="ECO:0007669"/>
    <property type="project" value="TreeGrafter"/>
</dbReference>
<dbReference type="GO" id="GO:0005634">
    <property type="term" value="C:nucleus"/>
    <property type="evidence" value="ECO:0007669"/>
    <property type="project" value="UniProtKB-SubCell"/>
</dbReference>
<dbReference type="OrthoDB" id="508119at2759"/>
<dbReference type="EMBL" id="KL584726">
    <property type="protein sequence ID" value="KEQ68743.1"/>
    <property type="molecule type" value="Genomic_DNA"/>
</dbReference>
<organism evidence="5 6">
    <name type="scientific">Aureobasidium namibiae CBS 147.97</name>
    <dbReference type="NCBI Taxonomy" id="1043004"/>
    <lineage>
        <taxon>Eukaryota</taxon>
        <taxon>Fungi</taxon>
        <taxon>Dikarya</taxon>
        <taxon>Ascomycota</taxon>
        <taxon>Pezizomycotina</taxon>
        <taxon>Dothideomycetes</taxon>
        <taxon>Dothideomycetidae</taxon>
        <taxon>Dothideales</taxon>
        <taxon>Saccotheciaceae</taxon>
        <taxon>Aureobasidium</taxon>
    </lineage>
</organism>
<dbReference type="InterPro" id="IPR036864">
    <property type="entry name" value="Zn2-C6_fun-type_DNA-bd_sf"/>
</dbReference>
<comment type="subcellular location">
    <subcellularLocation>
        <location evidence="1">Nucleus</location>
    </subcellularLocation>
</comment>
<dbReference type="Proteomes" id="UP000027730">
    <property type="component" value="Unassembled WGS sequence"/>
</dbReference>
<name>A0A074W7A4_9PEZI</name>
<accession>A0A074W7A4</accession>
<feature type="compositionally biased region" description="Basic and acidic residues" evidence="3">
    <location>
        <begin position="242"/>
        <end position="267"/>
    </location>
</feature>
<dbReference type="PANTHER" id="PTHR37534">
    <property type="entry name" value="TRANSCRIPTIONAL ACTIVATOR PROTEIN UGA3"/>
    <property type="match status" value="1"/>
</dbReference>
<dbReference type="CDD" id="cd00067">
    <property type="entry name" value="GAL4"/>
    <property type="match status" value="1"/>
</dbReference>
<dbReference type="Pfam" id="PF00172">
    <property type="entry name" value="Zn_clus"/>
    <property type="match status" value="1"/>
</dbReference>
<dbReference type="Gene3D" id="4.10.240.10">
    <property type="entry name" value="Zn(2)-C6 fungal-type DNA-binding domain"/>
    <property type="match status" value="1"/>
</dbReference>
<keyword evidence="6" id="KW-1185">Reference proteome</keyword>
<dbReference type="SUPFAM" id="SSF57701">
    <property type="entry name" value="Zn2/Cys6 DNA-binding domain"/>
    <property type="match status" value="1"/>
</dbReference>
<feature type="region of interest" description="Disordered" evidence="3">
    <location>
        <begin position="238"/>
        <end position="267"/>
    </location>
</feature>
<gene>
    <name evidence="5" type="ORF">M436DRAFT_34655</name>
</gene>
<dbReference type="PROSITE" id="PS50048">
    <property type="entry name" value="ZN2_CY6_FUNGAL_2"/>
    <property type="match status" value="1"/>
</dbReference>
<dbReference type="GO" id="GO:0000981">
    <property type="term" value="F:DNA-binding transcription factor activity, RNA polymerase II-specific"/>
    <property type="evidence" value="ECO:0007669"/>
    <property type="project" value="InterPro"/>
</dbReference>
<dbReference type="HOGENOM" id="CLU_014019_1_0_1"/>
<evidence type="ECO:0000256" key="2">
    <source>
        <dbReference type="ARBA" id="ARBA00023242"/>
    </source>
</evidence>
<dbReference type="SMART" id="SM00066">
    <property type="entry name" value="GAL4"/>
    <property type="match status" value="1"/>
</dbReference>
<proteinExistence type="predicted"/>
<dbReference type="STRING" id="1043004.A0A074W7A4"/>
<dbReference type="PANTHER" id="PTHR37534:SF49">
    <property type="entry name" value="LYSINE BIOSYNTHESIS REGULATORY PROTEIN LYS14"/>
    <property type="match status" value="1"/>
</dbReference>
<dbReference type="PROSITE" id="PS00463">
    <property type="entry name" value="ZN2_CY6_FUNGAL_1"/>
    <property type="match status" value="1"/>
</dbReference>
<keyword evidence="2" id="KW-0539">Nucleus</keyword>
<dbReference type="GO" id="GO:0008270">
    <property type="term" value="F:zinc ion binding"/>
    <property type="evidence" value="ECO:0007669"/>
    <property type="project" value="InterPro"/>
</dbReference>
<feature type="domain" description="Zn(2)-C6 fungal-type" evidence="4">
    <location>
        <begin position="8"/>
        <end position="38"/>
    </location>
</feature>
<sequence length="600" mass="66848">RVGRSRLGCLTCKRRKVRCNEQRPRCSHCERLNLQCTWKANATPGLAARNRRTVAAVSSQVALNESAWSMAPAHASITTLSLPTTTQQPPGVDNFFDYAGFMWDNAEWWQQFQPSDVLLPTTNSDHITSGQFSSPSTSSPSFTIATEARYIGSIAANRPGSGSSRVGGAQNNVPAGEQFLLEYFVHSTVPPILSPVETQQQWSMMRRHFLSMAKESSMVQSALLSFADLLLRRRRQGVHTANDGHGHHQDSARELSKYNEHPESNQPGREHLLATCFFLSYVDILEGRTDAAHGSLKAAYQIFGKGEKSSFSPSEVRILSWIRLLDGRAVSAGGEGLFLSDDEASEMLVQPSPAGLETLQGTVDETNIADQDAEIEDALFQALYQPGAVFFQKVQSFMGRISKIDPWHRSRGTVADETEVMIVAAKITRDLDKLFDSRPRLMDYAAKGQLTPRHLSPHLSHTITRAFRTYASNFYASKVHLHRVAYKTLPLALETVLALAKIKELARMMVDIPSESGHEGGEPLPVNMLWPLLMLGSEEEDVQERDWIRSQICRMQEVATNAEMTAQVLDEVQKTQDSTKTRVDIRSIMHKIFDACFAIV</sequence>
<dbReference type="Pfam" id="PF11951">
    <property type="entry name" value="Fungal_trans_2"/>
    <property type="match status" value="1"/>
</dbReference>
<evidence type="ECO:0000313" key="5">
    <source>
        <dbReference type="EMBL" id="KEQ68743.1"/>
    </source>
</evidence>
<dbReference type="AlphaFoldDB" id="A0A074W7A4"/>
<evidence type="ECO:0000256" key="3">
    <source>
        <dbReference type="SAM" id="MobiDB-lite"/>
    </source>
</evidence>
<protein>
    <recommendedName>
        <fullName evidence="4">Zn(2)-C6 fungal-type domain-containing protein</fullName>
    </recommendedName>
</protein>
<reference evidence="5 6" key="1">
    <citation type="journal article" date="2014" name="BMC Genomics">
        <title>Genome sequencing of four Aureobasidium pullulans varieties: biotechnological potential, stress tolerance, and description of new species.</title>
        <authorList>
            <person name="Gostin Ar C."/>
            <person name="Ohm R.A."/>
            <person name="Kogej T."/>
            <person name="Sonjak S."/>
            <person name="Turk M."/>
            <person name="Zajc J."/>
            <person name="Zalar P."/>
            <person name="Grube M."/>
            <person name="Sun H."/>
            <person name="Han J."/>
            <person name="Sharma A."/>
            <person name="Chiniquy J."/>
            <person name="Ngan C.Y."/>
            <person name="Lipzen A."/>
            <person name="Barry K."/>
            <person name="Grigoriev I.V."/>
            <person name="Gunde-Cimerman N."/>
        </authorList>
    </citation>
    <scope>NUCLEOTIDE SEQUENCE [LARGE SCALE GENOMIC DNA]</scope>
    <source>
        <strain evidence="5 6">CBS 147.97</strain>
    </source>
</reference>
<evidence type="ECO:0000256" key="1">
    <source>
        <dbReference type="ARBA" id="ARBA00004123"/>
    </source>
</evidence>